<dbReference type="AlphaFoldDB" id="A0AAV4V9T4"/>
<reference evidence="1 2" key="1">
    <citation type="submission" date="2021-06" db="EMBL/GenBank/DDBJ databases">
        <title>Caerostris extrusa draft genome.</title>
        <authorList>
            <person name="Kono N."/>
            <person name="Arakawa K."/>
        </authorList>
    </citation>
    <scope>NUCLEOTIDE SEQUENCE [LARGE SCALE GENOMIC DNA]</scope>
</reference>
<organism evidence="1 2">
    <name type="scientific">Caerostris extrusa</name>
    <name type="common">Bark spider</name>
    <name type="synonym">Caerostris bankana</name>
    <dbReference type="NCBI Taxonomy" id="172846"/>
    <lineage>
        <taxon>Eukaryota</taxon>
        <taxon>Metazoa</taxon>
        <taxon>Ecdysozoa</taxon>
        <taxon>Arthropoda</taxon>
        <taxon>Chelicerata</taxon>
        <taxon>Arachnida</taxon>
        <taxon>Araneae</taxon>
        <taxon>Araneomorphae</taxon>
        <taxon>Entelegynae</taxon>
        <taxon>Araneoidea</taxon>
        <taxon>Araneidae</taxon>
        <taxon>Caerostris</taxon>
    </lineage>
</organism>
<sequence>MFNFLILRSTTKITHKPLQKKKELNLSKLKSYLCRINSTQDSRLQRQIIKNFRLHLFNPTRNPFSKTRPPNLLEKESNTALQQESAASAFLLPMESYA</sequence>
<protein>
    <submittedName>
        <fullName evidence="1">Uncharacterized protein</fullName>
    </submittedName>
</protein>
<comment type="caution">
    <text evidence="1">The sequence shown here is derived from an EMBL/GenBank/DDBJ whole genome shotgun (WGS) entry which is preliminary data.</text>
</comment>
<keyword evidence="2" id="KW-1185">Reference proteome</keyword>
<evidence type="ECO:0000313" key="2">
    <source>
        <dbReference type="Proteomes" id="UP001054945"/>
    </source>
</evidence>
<gene>
    <name evidence="1" type="ORF">CEXT_376111</name>
</gene>
<dbReference type="EMBL" id="BPLR01014153">
    <property type="protein sequence ID" value="GIY66778.1"/>
    <property type="molecule type" value="Genomic_DNA"/>
</dbReference>
<name>A0AAV4V9T4_CAEEX</name>
<dbReference type="Proteomes" id="UP001054945">
    <property type="component" value="Unassembled WGS sequence"/>
</dbReference>
<accession>A0AAV4V9T4</accession>
<evidence type="ECO:0000313" key="1">
    <source>
        <dbReference type="EMBL" id="GIY66778.1"/>
    </source>
</evidence>
<proteinExistence type="predicted"/>